<name>A0A6J4LSW1_9ACTN</name>
<evidence type="ECO:0000256" key="1">
    <source>
        <dbReference type="SAM" id="MobiDB-lite"/>
    </source>
</evidence>
<protein>
    <submittedName>
        <fullName evidence="2">Uncharacterized protein</fullName>
    </submittedName>
</protein>
<reference evidence="2" key="1">
    <citation type="submission" date="2020-02" db="EMBL/GenBank/DDBJ databases">
        <authorList>
            <person name="Meier V. D."/>
        </authorList>
    </citation>
    <scope>NUCLEOTIDE SEQUENCE</scope>
    <source>
        <strain evidence="2">AVDCRST_MAG07</strain>
    </source>
</reference>
<feature type="region of interest" description="Disordered" evidence="1">
    <location>
        <begin position="1"/>
        <end position="169"/>
    </location>
</feature>
<accession>A0A6J4LSW1</accession>
<organism evidence="2">
    <name type="scientific">uncultured Frankineae bacterium</name>
    <dbReference type="NCBI Taxonomy" id="437475"/>
    <lineage>
        <taxon>Bacteria</taxon>
        <taxon>Bacillati</taxon>
        <taxon>Actinomycetota</taxon>
        <taxon>Actinomycetes</taxon>
        <taxon>Frankiales</taxon>
        <taxon>environmental samples</taxon>
    </lineage>
</organism>
<dbReference type="EMBL" id="CADCUB010000105">
    <property type="protein sequence ID" value="CAA9337195.1"/>
    <property type="molecule type" value="Genomic_DNA"/>
</dbReference>
<feature type="non-terminal residue" evidence="2">
    <location>
        <position position="1"/>
    </location>
</feature>
<feature type="compositionally biased region" description="Basic residues" evidence="1">
    <location>
        <begin position="93"/>
        <end position="102"/>
    </location>
</feature>
<gene>
    <name evidence="2" type="ORF">AVDCRST_MAG07-2135</name>
</gene>
<feature type="compositionally biased region" description="Basic residues" evidence="1">
    <location>
        <begin position="50"/>
        <end position="83"/>
    </location>
</feature>
<feature type="compositionally biased region" description="Basic and acidic residues" evidence="1">
    <location>
        <begin position="103"/>
        <end position="115"/>
    </location>
</feature>
<dbReference type="AlphaFoldDB" id="A0A6J4LSW1"/>
<sequence length="169" mass="18205">DAVRRAAPLPRAPRQPGAGAGRGRGVRLHRAPAVGGLCGPGRACRDRALRGRPRRRTGRAHRHARRRPAGLHLRRAALRRAHHAQGAADRRGAVPHRRHPRVHQGDRRPGGEGPHRVPGQGPGVRPGDGRGRAARRPGGAARGHHRAAAQEGEGAGGELRHRPRGRRRL</sequence>
<feature type="compositionally biased region" description="Low complexity" evidence="1">
    <location>
        <begin position="1"/>
        <end position="17"/>
    </location>
</feature>
<proteinExistence type="predicted"/>
<feature type="non-terminal residue" evidence="2">
    <location>
        <position position="169"/>
    </location>
</feature>
<evidence type="ECO:0000313" key="2">
    <source>
        <dbReference type="EMBL" id="CAA9337195.1"/>
    </source>
</evidence>